<dbReference type="Proteomes" id="UP001595733">
    <property type="component" value="Unassembled WGS sequence"/>
</dbReference>
<comment type="caution">
    <text evidence="2">The sequence shown here is derived from an EMBL/GenBank/DDBJ whole genome shotgun (WGS) entry which is preliminary data.</text>
</comment>
<evidence type="ECO:0000313" key="3">
    <source>
        <dbReference type="Proteomes" id="UP001595733"/>
    </source>
</evidence>
<evidence type="ECO:0000313" key="2">
    <source>
        <dbReference type="EMBL" id="MFC4354187.1"/>
    </source>
</evidence>
<dbReference type="Pfam" id="PF08378">
    <property type="entry name" value="NERD"/>
    <property type="match status" value="1"/>
</dbReference>
<name>A0ABV8USA6_9BACL</name>
<organism evidence="2 3">
    <name type="scientific">Chryseomicrobium palamuruense</name>
    <dbReference type="NCBI Taxonomy" id="682973"/>
    <lineage>
        <taxon>Bacteria</taxon>
        <taxon>Bacillati</taxon>
        <taxon>Bacillota</taxon>
        <taxon>Bacilli</taxon>
        <taxon>Bacillales</taxon>
        <taxon>Caryophanaceae</taxon>
        <taxon>Chryseomicrobium</taxon>
    </lineage>
</organism>
<dbReference type="RefSeq" id="WP_378140327.1">
    <property type="nucleotide sequence ID" value="NZ_JBHSEF010000009.1"/>
</dbReference>
<keyword evidence="3" id="KW-1185">Reference proteome</keyword>
<evidence type="ECO:0000259" key="1">
    <source>
        <dbReference type="PROSITE" id="PS50965"/>
    </source>
</evidence>
<proteinExistence type="predicted"/>
<reference evidence="3" key="1">
    <citation type="journal article" date="2019" name="Int. J. Syst. Evol. Microbiol.">
        <title>The Global Catalogue of Microorganisms (GCM) 10K type strain sequencing project: providing services to taxonomists for standard genome sequencing and annotation.</title>
        <authorList>
            <consortium name="The Broad Institute Genomics Platform"/>
            <consortium name="The Broad Institute Genome Sequencing Center for Infectious Disease"/>
            <person name="Wu L."/>
            <person name="Ma J."/>
        </authorList>
    </citation>
    <scope>NUCLEOTIDE SEQUENCE [LARGE SCALE GENOMIC DNA]</scope>
    <source>
        <strain evidence="3">CCUG 50353</strain>
    </source>
</reference>
<gene>
    <name evidence="2" type="ORF">ACFO0S_03760</name>
</gene>
<sequence>MPDYIKLKMKERTIPIEIEGLHELLRRIPATDGKAKAYLLQQLARMEAGHRGEVKVDQKLMTLPMPYLHEVIPNFTTRNSYGSHYQLDTVLVTNRYVLYLEVKNIRGTIEFTTNPQQLKRTLEGKVDFMSCPLVQTKRNHQSLQYLIRQYNSKLPVFSAIVFTSSSATVISQQHEVQIVYRRQLDHYLGKLNTLPEILDKPSFQKLVKKLKQVTQNFHPEALVVRYNMDPAYLRTGIFCTSCGGHMVPSTPSYKCSACHKADPLSLRRTIRALFTILGPHQQVRNFKHHMALSNKGPIIRSLKHLPTERVGTTKNSVYSLKPK</sequence>
<dbReference type="EMBL" id="JBHSEF010000009">
    <property type="protein sequence ID" value="MFC4354187.1"/>
    <property type="molecule type" value="Genomic_DNA"/>
</dbReference>
<protein>
    <submittedName>
        <fullName evidence="2">Nuclease-related domain-containing protein</fullName>
    </submittedName>
</protein>
<accession>A0ABV8USA6</accession>
<dbReference type="InterPro" id="IPR011528">
    <property type="entry name" value="NERD"/>
</dbReference>
<dbReference type="PROSITE" id="PS50965">
    <property type="entry name" value="NERD"/>
    <property type="match status" value="1"/>
</dbReference>
<feature type="domain" description="NERD" evidence="1">
    <location>
        <begin position="48"/>
        <end position="166"/>
    </location>
</feature>